<protein>
    <submittedName>
        <fullName evidence="9">RNA polymerase sigma factor</fullName>
    </submittedName>
</protein>
<dbReference type="InterPro" id="IPR007627">
    <property type="entry name" value="RNA_pol_sigma70_r2"/>
</dbReference>
<evidence type="ECO:0000259" key="6">
    <source>
        <dbReference type="Pfam" id="PF04542"/>
    </source>
</evidence>
<dbReference type="Pfam" id="PF08281">
    <property type="entry name" value="Sigma70_r4_2"/>
    <property type="match status" value="1"/>
</dbReference>
<dbReference type="Proteomes" id="UP001185899">
    <property type="component" value="Unassembled WGS sequence"/>
</dbReference>
<dbReference type="InterPro" id="IPR036388">
    <property type="entry name" value="WH-like_DNA-bd_sf"/>
</dbReference>
<evidence type="ECO:0000256" key="1">
    <source>
        <dbReference type="ARBA" id="ARBA00010641"/>
    </source>
</evidence>
<dbReference type="InterPro" id="IPR013325">
    <property type="entry name" value="RNA_pol_sigma_r2"/>
</dbReference>
<keyword evidence="2" id="KW-0805">Transcription regulation</keyword>
<dbReference type="Pfam" id="PF04542">
    <property type="entry name" value="Sigma70_r2"/>
    <property type="match status" value="1"/>
</dbReference>
<evidence type="ECO:0000256" key="2">
    <source>
        <dbReference type="ARBA" id="ARBA00023015"/>
    </source>
</evidence>
<dbReference type="EMBL" id="JAWLKE010000001">
    <property type="protein sequence ID" value="MDV6229071.1"/>
    <property type="molecule type" value="Genomic_DNA"/>
</dbReference>
<dbReference type="Gene3D" id="1.10.10.10">
    <property type="entry name" value="Winged helix-like DNA-binding domain superfamily/Winged helix DNA-binding domain"/>
    <property type="match status" value="1"/>
</dbReference>
<evidence type="ECO:0000256" key="3">
    <source>
        <dbReference type="ARBA" id="ARBA00023082"/>
    </source>
</evidence>
<dbReference type="InterPro" id="IPR046531">
    <property type="entry name" value="DUF6596"/>
</dbReference>
<dbReference type="Pfam" id="PF20239">
    <property type="entry name" value="DUF6596"/>
    <property type="match status" value="1"/>
</dbReference>
<organism evidence="9 10">
    <name type="scientific">Rhodococcus cercidiphylli</name>
    <dbReference type="NCBI Taxonomy" id="489916"/>
    <lineage>
        <taxon>Bacteria</taxon>
        <taxon>Bacillati</taxon>
        <taxon>Actinomycetota</taxon>
        <taxon>Actinomycetes</taxon>
        <taxon>Mycobacteriales</taxon>
        <taxon>Nocardiaceae</taxon>
        <taxon>Rhodococcus</taxon>
    </lineage>
</organism>
<keyword evidence="4" id="KW-0238">DNA-binding</keyword>
<evidence type="ECO:0000256" key="4">
    <source>
        <dbReference type="ARBA" id="ARBA00023125"/>
    </source>
</evidence>
<evidence type="ECO:0000313" key="9">
    <source>
        <dbReference type="EMBL" id="MDV6229071.1"/>
    </source>
</evidence>
<keyword evidence="10" id="KW-1185">Reference proteome</keyword>
<dbReference type="SUPFAM" id="SSF88659">
    <property type="entry name" value="Sigma3 and sigma4 domains of RNA polymerase sigma factors"/>
    <property type="match status" value="1"/>
</dbReference>
<evidence type="ECO:0000313" key="10">
    <source>
        <dbReference type="Proteomes" id="UP001185899"/>
    </source>
</evidence>
<dbReference type="PANTHER" id="PTHR47756:SF2">
    <property type="entry name" value="BLL6612 PROTEIN"/>
    <property type="match status" value="1"/>
</dbReference>
<proteinExistence type="inferred from homology"/>
<name>A0ABU4ASA4_9NOCA</name>
<dbReference type="RefSeq" id="WP_317547130.1">
    <property type="nucleotide sequence ID" value="NZ_JAWLKE010000001.1"/>
</dbReference>
<evidence type="ECO:0000259" key="7">
    <source>
        <dbReference type="Pfam" id="PF08281"/>
    </source>
</evidence>
<feature type="domain" description="DUF6596" evidence="8">
    <location>
        <begin position="184"/>
        <end position="284"/>
    </location>
</feature>
<dbReference type="PANTHER" id="PTHR47756">
    <property type="entry name" value="BLL6612 PROTEIN-RELATED"/>
    <property type="match status" value="1"/>
</dbReference>
<keyword evidence="5" id="KW-0804">Transcription</keyword>
<evidence type="ECO:0000256" key="5">
    <source>
        <dbReference type="ARBA" id="ARBA00023163"/>
    </source>
</evidence>
<accession>A0ABU4ASA4</accession>
<comment type="similarity">
    <text evidence="1">Belongs to the sigma-70 factor family. ECF subfamily.</text>
</comment>
<keyword evidence="3" id="KW-0731">Sigma factor</keyword>
<dbReference type="Gene3D" id="1.10.1740.10">
    <property type="match status" value="1"/>
</dbReference>
<dbReference type="InterPro" id="IPR013249">
    <property type="entry name" value="RNA_pol_sigma70_r4_t2"/>
</dbReference>
<feature type="domain" description="RNA polymerase sigma factor 70 region 4 type 2" evidence="7">
    <location>
        <begin position="118"/>
        <end position="166"/>
    </location>
</feature>
<dbReference type="InterPro" id="IPR013324">
    <property type="entry name" value="RNA_pol_sigma_r3/r4-like"/>
</dbReference>
<gene>
    <name evidence="9" type="ORF">R3P95_00805</name>
</gene>
<feature type="domain" description="RNA polymerase sigma-70 region 2" evidence="6">
    <location>
        <begin position="15"/>
        <end position="79"/>
    </location>
</feature>
<comment type="caution">
    <text evidence="9">The sequence shown here is derived from an EMBL/GenBank/DDBJ whole genome shotgun (WGS) entry which is preliminary data.</text>
</comment>
<evidence type="ECO:0000259" key="8">
    <source>
        <dbReference type="Pfam" id="PF20239"/>
    </source>
</evidence>
<reference evidence="9 10" key="1">
    <citation type="submission" date="2023-10" db="EMBL/GenBank/DDBJ databases">
        <title>Development of a sustainable strategy for remediation of hydrocarbon-contaminated territories based on the waste exchange concept.</title>
        <authorList>
            <person name="Krivoruchko A."/>
        </authorList>
    </citation>
    <scope>NUCLEOTIDE SEQUENCE [LARGE SCALE GENOMIC DNA]</scope>
    <source>
        <strain evidence="9 10">IEGM 1322</strain>
    </source>
</reference>
<sequence>MTDAEVGRALDSVFRAERSILLASLVQLYRDLDLAEEVTSDAIEAALKHWPVDGVPARPGAWLLTTARRKAVDRLRRDQTLAAKVGVLQADTDRTEPSRLNSLDDNLPDDRLQLFFTCAHPALAAGDRLALTLRCLAGLTTGEVARALLVPPATAAQRIVRAKNKIRAARIPFRLPGPDELAGRVPMVLEVIYSIFTEGYSATSGDHVGRIDLTDEALGMGRLLYAALPTESEVIGLLALMLLVDAGRDARTGPDGEIVLSADQDRRLWNAEFIAEGRELVVEALGGGRSGPYALQAAIAALHDESLDADSTDWPQIVALYDVLMTRAPSPIVALNRAVALAMRDGPAAGLHELDLLADEPSLRRYHPYPMARADLLQRLGRFEEAAIDYGQALDFARTAPEKRLLRARLAEVRAYPGQADSTTST</sequence>
<dbReference type="SUPFAM" id="SSF88946">
    <property type="entry name" value="Sigma2 domain of RNA polymerase sigma factors"/>
    <property type="match status" value="1"/>
</dbReference>